<sequence length="487" mass="51908">MDVRAIGKGLGTLDREVFEAVAESPSPFLDTVMPRLTRAADHSKLWFAIAAGLGALGTTSVKRGAARGVVSLAVTSLVTNQLAKRIWRRPRPDHSRIPVVRRARRMPTSHSLPSGHSASAAAFAVAVGLESPLAGLPLALLAGLVGLSRVATGAHYPGDVFAGFGIGAAIAVVGARIVPTIPAATLPTSDPLRFHTEPRPDGTGVALVINPASGDGTGKRIIDEARKALPGMEIVELDKDDDIEAVLRETAKRVEVLAIGGGDGTVACAAGIAVEQGVPLAVFPGGTFNHFAKDIGCDSVARTVEAITEGTAAYVDLVCLNDERMVINTASIGAYPKYVRTREKLERRMGKPLAGLCALYLTLRREAPVRISYDDKTLETELFFLGNSKYFPSGFAPSQRPRLDDGLIDVRILETGRRFGRLRIATSVALGRLERSPLYHELQVPEFRFVSVDGPTTVAHDGEVGEALSEATFSVRYRALPVFRPLT</sequence>
<gene>
    <name evidence="8" type="ORF">TL10_25715</name>
</gene>
<dbReference type="PANTHER" id="PTHR14969">
    <property type="entry name" value="SPHINGOSINE-1-PHOSPHATE PHOSPHOHYDROLASE"/>
    <property type="match status" value="1"/>
</dbReference>
<accession>A0A0D1JNL1</accession>
<proteinExistence type="predicted"/>
<dbReference type="GO" id="GO:0005886">
    <property type="term" value="C:plasma membrane"/>
    <property type="evidence" value="ECO:0007669"/>
    <property type="project" value="UniProtKB-SubCell"/>
</dbReference>
<dbReference type="InterPro" id="IPR000326">
    <property type="entry name" value="PAP2/HPO"/>
</dbReference>
<dbReference type="SUPFAM" id="SSF48317">
    <property type="entry name" value="Acid phosphatase/Vanadium-dependent haloperoxidase"/>
    <property type="match status" value="1"/>
</dbReference>
<evidence type="ECO:0000313" key="9">
    <source>
        <dbReference type="Proteomes" id="UP000032221"/>
    </source>
</evidence>
<dbReference type="InterPro" id="IPR016064">
    <property type="entry name" value="NAD/diacylglycerol_kinase_sf"/>
</dbReference>
<dbReference type="PANTHER" id="PTHR14969:SF62">
    <property type="entry name" value="DECAPRENYLPHOSPHORYL-5-PHOSPHORIBOSE PHOSPHATASE RV3807C-RELATED"/>
    <property type="match status" value="1"/>
</dbReference>
<evidence type="ECO:0000259" key="7">
    <source>
        <dbReference type="PROSITE" id="PS50146"/>
    </source>
</evidence>
<dbReference type="Gene3D" id="3.40.50.10330">
    <property type="entry name" value="Probable inorganic polyphosphate/atp-NAD kinase, domain 1"/>
    <property type="match status" value="1"/>
</dbReference>
<evidence type="ECO:0000256" key="3">
    <source>
        <dbReference type="ARBA" id="ARBA00022692"/>
    </source>
</evidence>
<comment type="caution">
    <text evidence="8">The sequence shown here is derived from an EMBL/GenBank/DDBJ whole genome shotgun (WGS) entry which is preliminary data.</text>
</comment>
<dbReference type="STRING" id="280871.TL10_25715"/>
<dbReference type="InterPro" id="IPR036938">
    <property type="entry name" value="PAP2/HPO_sf"/>
</dbReference>
<dbReference type="SMART" id="SM00046">
    <property type="entry name" value="DAGKc"/>
    <property type="match status" value="1"/>
</dbReference>
<dbReference type="OrthoDB" id="5242960at2"/>
<evidence type="ECO:0000256" key="2">
    <source>
        <dbReference type="ARBA" id="ARBA00022475"/>
    </source>
</evidence>
<keyword evidence="5" id="KW-1133">Transmembrane helix</keyword>
<keyword evidence="2" id="KW-1003">Cell membrane</keyword>
<protein>
    <submittedName>
        <fullName evidence="8">Phosphoesterase</fullName>
    </submittedName>
</protein>
<dbReference type="Proteomes" id="UP000032221">
    <property type="component" value="Unassembled WGS sequence"/>
</dbReference>
<dbReference type="EMBL" id="JXST01000050">
    <property type="protein sequence ID" value="KIU14189.1"/>
    <property type="molecule type" value="Genomic_DNA"/>
</dbReference>
<dbReference type="InterPro" id="IPR017438">
    <property type="entry name" value="ATP-NAD_kinase_N"/>
</dbReference>
<dbReference type="CDD" id="cd01610">
    <property type="entry name" value="PAP2_like"/>
    <property type="match status" value="1"/>
</dbReference>
<dbReference type="Gene3D" id="2.60.200.40">
    <property type="match status" value="1"/>
</dbReference>
<dbReference type="GO" id="GO:0016301">
    <property type="term" value="F:kinase activity"/>
    <property type="evidence" value="ECO:0007669"/>
    <property type="project" value="InterPro"/>
</dbReference>
<dbReference type="Gene3D" id="1.20.144.10">
    <property type="entry name" value="Phosphatidic acid phosphatase type 2/haloperoxidase"/>
    <property type="match status" value="1"/>
</dbReference>
<evidence type="ECO:0000256" key="4">
    <source>
        <dbReference type="ARBA" id="ARBA00022801"/>
    </source>
</evidence>
<dbReference type="Pfam" id="PF00781">
    <property type="entry name" value="DAGK_cat"/>
    <property type="match status" value="1"/>
</dbReference>
<dbReference type="SMART" id="SM00014">
    <property type="entry name" value="acidPPc"/>
    <property type="match status" value="1"/>
</dbReference>
<comment type="subcellular location">
    <subcellularLocation>
        <location evidence="1">Cell membrane</location>
        <topology evidence="1">Multi-pass membrane protein</topology>
    </subcellularLocation>
</comment>
<name>A0A0D1JNL1_9MYCO</name>
<dbReference type="InterPro" id="IPR001206">
    <property type="entry name" value="Diacylglycerol_kinase_cat_dom"/>
</dbReference>
<dbReference type="GO" id="GO:0016787">
    <property type="term" value="F:hydrolase activity"/>
    <property type="evidence" value="ECO:0007669"/>
    <property type="project" value="UniProtKB-KW"/>
</dbReference>
<dbReference type="AlphaFoldDB" id="A0A0D1JNL1"/>
<reference evidence="8 9" key="1">
    <citation type="submission" date="2015-01" db="EMBL/GenBank/DDBJ databases">
        <title>Genome sequence of Mycobacterium llatzerense and Mycobacterium immunogenum recovered from brain abscess.</title>
        <authorList>
            <person name="Greninger A.L."/>
            <person name="Langelier C."/>
            <person name="Cunningham G."/>
            <person name="Chiu C.Y."/>
            <person name="Miller S."/>
        </authorList>
    </citation>
    <scope>NUCLEOTIDE SEQUENCE [LARGE SCALE GENOMIC DNA]</scope>
    <source>
        <strain evidence="8 9">CLUC14</strain>
    </source>
</reference>
<dbReference type="Pfam" id="PF01569">
    <property type="entry name" value="PAP2"/>
    <property type="match status" value="1"/>
</dbReference>
<evidence type="ECO:0000256" key="5">
    <source>
        <dbReference type="ARBA" id="ARBA00022989"/>
    </source>
</evidence>
<keyword evidence="9" id="KW-1185">Reference proteome</keyword>
<organism evidence="8 9">
    <name type="scientific">Mycolicibacterium llatzerense</name>
    <dbReference type="NCBI Taxonomy" id="280871"/>
    <lineage>
        <taxon>Bacteria</taxon>
        <taxon>Bacillati</taxon>
        <taxon>Actinomycetota</taxon>
        <taxon>Actinomycetes</taxon>
        <taxon>Mycobacteriales</taxon>
        <taxon>Mycobacteriaceae</taxon>
        <taxon>Mycolicibacterium</taxon>
    </lineage>
</organism>
<dbReference type="RefSeq" id="WP_043987886.1">
    <property type="nucleotide sequence ID" value="NZ_JXST01000050.1"/>
</dbReference>
<evidence type="ECO:0000256" key="1">
    <source>
        <dbReference type="ARBA" id="ARBA00004651"/>
    </source>
</evidence>
<keyword evidence="3" id="KW-0812">Transmembrane</keyword>
<keyword evidence="6" id="KW-0472">Membrane</keyword>
<dbReference type="PROSITE" id="PS50146">
    <property type="entry name" value="DAGK"/>
    <property type="match status" value="1"/>
</dbReference>
<evidence type="ECO:0000256" key="6">
    <source>
        <dbReference type="ARBA" id="ARBA00023136"/>
    </source>
</evidence>
<keyword evidence="4" id="KW-0378">Hydrolase</keyword>
<evidence type="ECO:0000313" key="8">
    <source>
        <dbReference type="EMBL" id="KIU14189.1"/>
    </source>
</evidence>
<dbReference type="SUPFAM" id="SSF111331">
    <property type="entry name" value="NAD kinase/diacylglycerol kinase-like"/>
    <property type="match status" value="1"/>
</dbReference>
<dbReference type="PATRIC" id="fig|280871.6.peg.5331"/>
<feature type="domain" description="DAGKc" evidence="7">
    <location>
        <begin position="200"/>
        <end position="324"/>
    </location>
</feature>